<keyword evidence="2" id="KW-0732">Signal</keyword>
<feature type="transmembrane region" description="Helical" evidence="5">
    <location>
        <begin position="487"/>
        <end position="510"/>
    </location>
</feature>
<dbReference type="PANTHER" id="PTHR45712:SF27">
    <property type="entry name" value="LRRNT DOMAIN-CONTAINING PROTEIN"/>
    <property type="match status" value="1"/>
</dbReference>
<feature type="domain" description="LRRNT" evidence="6">
    <location>
        <begin position="39"/>
        <end position="71"/>
    </location>
</feature>
<dbReference type="InterPro" id="IPR000483">
    <property type="entry name" value="Cys-rich_flank_reg_C"/>
</dbReference>
<name>A0ABP0F319_CLALP</name>
<evidence type="ECO:0000256" key="4">
    <source>
        <dbReference type="ARBA" id="ARBA00023180"/>
    </source>
</evidence>
<keyword evidence="9" id="KW-1185">Reference proteome</keyword>
<dbReference type="SMART" id="SM00369">
    <property type="entry name" value="LRR_TYP"/>
    <property type="match status" value="7"/>
</dbReference>
<keyword evidence="4" id="KW-0325">Glycoprotein</keyword>
<reference evidence="8 9" key="1">
    <citation type="submission" date="2024-02" db="EMBL/GenBank/DDBJ databases">
        <authorList>
            <person name="Daric V."/>
            <person name="Darras S."/>
        </authorList>
    </citation>
    <scope>NUCLEOTIDE SEQUENCE [LARGE SCALE GENOMIC DNA]</scope>
</reference>
<keyword evidence="5" id="KW-0812">Transmembrane</keyword>
<evidence type="ECO:0000256" key="3">
    <source>
        <dbReference type="ARBA" id="ARBA00022737"/>
    </source>
</evidence>
<keyword evidence="5" id="KW-1133">Transmembrane helix</keyword>
<dbReference type="SMART" id="SM00082">
    <property type="entry name" value="LRRCT"/>
    <property type="match status" value="1"/>
</dbReference>
<evidence type="ECO:0000256" key="2">
    <source>
        <dbReference type="ARBA" id="ARBA00022729"/>
    </source>
</evidence>
<dbReference type="InterPro" id="IPR000372">
    <property type="entry name" value="LRRNT"/>
</dbReference>
<evidence type="ECO:0008006" key="10">
    <source>
        <dbReference type="Google" id="ProtNLM"/>
    </source>
</evidence>
<evidence type="ECO:0000259" key="6">
    <source>
        <dbReference type="SMART" id="SM00013"/>
    </source>
</evidence>
<dbReference type="InterPro" id="IPR032675">
    <property type="entry name" value="LRR_dom_sf"/>
</dbReference>
<organism evidence="8 9">
    <name type="scientific">Clavelina lepadiformis</name>
    <name type="common">Light-bulb sea squirt</name>
    <name type="synonym">Ascidia lepadiformis</name>
    <dbReference type="NCBI Taxonomy" id="159417"/>
    <lineage>
        <taxon>Eukaryota</taxon>
        <taxon>Metazoa</taxon>
        <taxon>Chordata</taxon>
        <taxon>Tunicata</taxon>
        <taxon>Ascidiacea</taxon>
        <taxon>Aplousobranchia</taxon>
        <taxon>Clavelinidae</taxon>
        <taxon>Clavelina</taxon>
    </lineage>
</organism>
<dbReference type="Pfam" id="PF13855">
    <property type="entry name" value="LRR_8"/>
    <property type="match status" value="3"/>
</dbReference>
<dbReference type="InterPro" id="IPR050333">
    <property type="entry name" value="SLRP"/>
</dbReference>
<evidence type="ECO:0000256" key="1">
    <source>
        <dbReference type="ARBA" id="ARBA00022614"/>
    </source>
</evidence>
<dbReference type="Gene3D" id="3.80.10.10">
    <property type="entry name" value="Ribonuclease Inhibitor"/>
    <property type="match status" value="2"/>
</dbReference>
<feature type="domain" description="LRRCT" evidence="7">
    <location>
        <begin position="313"/>
        <end position="365"/>
    </location>
</feature>
<keyword evidence="1" id="KW-0433">Leucine-rich repeat</keyword>
<dbReference type="PANTHER" id="PTHR45712">
    <property type="entry name" value="AGAP008170-PA"/>
    <property type="match status" value="1"/>
</dbReference>
<evidence type="ECO:0000259" key="7">
    <source>
        <dbReference type="SMART" id="SM00082"/>
    </source>
</evidence>
<accession>A0ABP0F319</accession>
<proteinExistence type="predicted"/>
<dbReference type="InterPro" id="IPR003591">
    <property type="entry name" value="Leu-rich_rpt_typical-subtyp"/>
</dbReference>
<dbReference type="Proteomes" id="UP001642483">
    <property type="component" value="Unassembled WGS sequence"/>
</dbReference>
<protein>
    <recommendedName>
        <fullName evidence="10">Leucine-rich repeat transmembrane protein FLRT3</fullName>
    </recommendedName>
</protein>
<keyword evidence="3" id="KW-0677">Repeat</keyword>
<dbReference type="EMBL" id="CAWYQH010000001">
    <property type="protein sequence ID" value="CAK8672393.1"/>
    <property type="molecule type" value="Genomic_DNA"/>
</dbReference>
<evidence type="ECO:0000313" key="9">
    <source>
        <dbReference type="Proteomes" id="UP001642483"/>
    </source>
</evidence>
<dbReference type="SMART" id="SM00013">
    <property type="entry name" value="LRRNT"/>
    <property type="match status" value="1"/>
</dbReference>
<dbReference type="InterPro" id="IPR001611">
    <property type="entry name" value="Leu-rich_rpt"/>
</dbReference>
<evidence type="ECO:0000256" key="5">
    <source>
        <dbReference type="SAM" id="Phobius"/>
    </source>
</evidence>
<gene>
    <name evidence="8" type="ORF">CVLEPA_LOCUS1346</name>
</gene>
<dbReference type="SUPFAM" id="SSF52058">
    <property type="entry name" value="L domain-like"/>
    <property type="match status" value="1"/>
</dbReference>
<dbReference type="PROSITE" id="PS51450">
    <property type="entry name" value="LRR"/>
    <property type="match status" value="2"/>
</dbReference>
<keyword evidence="5" id="KW-0472">Membrane</keyword>
<sequence length="621" mass="70515">MVFDNGIFFCIDFLVKMHVHVIFGLLFILATALPTNGDVCPKKCRCRRGIVYCNERRLTFVPADIPLTTKVLHLQGNKIVNSKSSDQNLKRLIQLKKLNLYNNKLASFPKSLPKSLEYLSLQQNQIRYIARDALEGLSSLTELNLDYNNISDEGLSPTAFQGARSLKDLVLTGNTLQSVPMNLPKSLKWLRMDRNHVSFVSVHATARLSGLSKLDMSHNKLIRISPKALHELKNLTYLNLASNYFEKIPVFPQRSQLTELILSRNKIRYIDRDELRNLFHLSQLDLSSNGLESVEDGGFNDFQNLRSLELHDNPWRCNCYLKYLKTWLEQTTTVVSNLKNIKCHSPPHFRDVTISSIDLEVLTCNADTGKNIIISEVSTHFVRLGYIPDSHDPFYLKYSILYGTFASENCTLPSLPADQSVTLVMKKWYTISMESPFVNLTNLDDDTRYVICIITRYDAEITPSTCQEVITLKPALATTSYVAAESLPVWAIATICSTLLLILGLSFLVWKVHSETKQTKLSTRSDPKSWLYASSITLDARQEFNVTLRPRPMVTSQRSLSNDVISTTHTGMTTVIGEVNTPPQRPISFHERYNENNEVIIENCNWTASQNTDLNDTGIYV</sequence>
<comment type="caution">
    <text evidence="8">The sequence shown here is derived from an EMBL/GenBank/DDBJ whole genome shotgun (WGS) entry which is preliminary data.</text>
</comment>
<evidence type="ECO:0000313" key="8">
    <source>
        <dbReference type="EMBL" id="CAK8672393.1"/>
    </source>
</evidence>